<dbReference type="EMBL" id="MT144930">
    <property type="protein sequence ID" value="QJI01529.1"/>
    <property type="molecule type" value="Genomic_DNA"/>
</dbReference>
<reference evidence="1" key="1">
    <citation type="submission" date="2020-03" db="EMBL/GenBank/DDBJ databases">
        <title>The deep terrestrial virosphere.</title>
        <authorList>
            <person name="Holmfeldt K."/>
            <person name="Nilsson E."/>
            <person name="Simone D."/>
            <person name="Lopez-Fernandez M."/>
            <person name="Wu X."/>
            <person name="de Brujin I."/>
            <person name="Lundin D."/>
            <person name="Andersson A."/>
            <person name="Bertilsson S."/>
            <person name="Dopson M."/>
        </authorList>
    </citation>
    <scope>NUCLEOTIDE SEQUENCE</scope>
    <source>
        <strain evidence="1">TM448B02607</strain>
    </source>
</reference>
<accession>A0A6M3XUD6</accession>
<proteinExistence type="predicted"/>
<dbReference type="AlphaFoldDB" id="A0A6M3XUD6"/>
<protein>
    <submittedName>
        <fullName evidence="1">Uncharacterized protein</fullName>
    </submittedName>
</protein>
<gene>
    <name evidence="1" type="ORF">TM448B02607_0007</name>
</gene>
<sequence>MNLFKCNTCNIKRCTQWVSKKVAYEQYENICLKDDTSKCTSYQKDVGLRVPMLLHLLSTNEKTGGANGVLKEFKLRIREKTMYPWFELLVDKR</sequence>
<name>A0A6M3XUD6_9ZZZZ</name>
<evidence type="ECO:0000313" key="1">
    <source>
        <dbReference type="EMBL" id="QJI01529.1"/>
    </source>
</evidence>
<organism evidence="1">
    <name type="scientific">viral metagenome</name>
    <dbReference type="NCBI Taxonomy" id="1070528"/>
    <lineage>
        <taxon>unclassified sequences</taxon>
        <taxon>metagenomes</taxon>
        <taxon>organismal metagenomes</taxon>
    </lineage>
</organism>